<evidence type="ECO:0000313" key="1">
    <source>
        <dbReference type="EMBL" id="TWT34738.1"/>
    </source>
</evidence>
<accession>A0A5C5V864</accession>
<comment type="caution">
    <text evidence="1">The sequence shown here is derived from an EMBL/GenBank/DDBJ whole genome shotgun (WGS) entry which is preliminary data.</text>
</comment>
<organism evidence="1 2">
    <name type="scientific">Blastopirellula retiformator</name>
    <dbReference type="NCBI Taxonomy" id="2527970"/>
    <lineage>
        <taxon>Bacteria</taxon>
        <taxon>Pseudomonadati</taxon>
        <taxon>Planctomycetota</taxon>
        <taxon>Planctomycetia</taxon>
        <taxon>Pirellulales</taxon>
        <taxon>Pirellulaceae</taxon>
        <taxon>Blastopirellula</taxon>
    </lineage>
</organism>
<proteinExistence type="predicted"/>
<sequence length="85" mass="9695">MESRLRGEPLIAQHKSRASRSLYDAISEVDSAKGKDRARDYLQRRPFPHFEAAVGQPGLVYKVDEDGTRTLGRFVNRQFFAADKL</sequence>
<dbReference type="Proteomes" id="UP000318878">
    <property type="component" value="Unassembled WGS sequence"/>
</dbReference>
<reference evidence="1 2" key="1">
    <citation type="submission" date="2019-02" db="EMBL/GenBank/DDBJ databases">
        <title>Deep-cultivation of Planctomycetes and their phenomic and genomic characterization uncovers novel biology.</title>
        <authorList>
            <person name="Wiegand S."/>
            <person name="Jogler M."/>
            <person name="Boedeker C."/>
            <person name="Pinto D."/>
            <person name="Vollmers J."/>
            <person name="Rivas-Marin E."/>
            <person name="Kohn T."/>
            <person name="Peeters S.H."/>
            <person name="Heuer A."/>
            <person name="Rast P."/>
            <person name="Oberbeckmann S."/>
            <person name="Bunk B."/>
            <person name="Jeske O."/>
            <person name="Meyerdierks A."/>
            <person name="Storesund J.E."/>
            <person name="Kallscheuer N."/>
            <person name="Luecker S."/>
            <person name="Lage O.M."/>
            <person name="Pohl T."/>
            <person name="Merkel B.J."/>
            <person name="Hornburger P."/>
            <person name="Mueller R.-W."/>
            <person name="Bruemmer F."/>
            <person name="Labrenz M."/>
            <person name="Spormann A.M."/>
            <person name="Op Den Camp H."/>
            <person name="Overmann J."/>
            <person name="Amann R."/>
            <person name="Jetten M.S.M."/>
            <person name="Mascher T."/>
            <person name="Medema M.H."/>
            <person name="Devos D.P."/>
            <person name="Kaster A.-K."/>
            <person name="Ovreas L."/>
            <person name="Rohde M."/>
            <person name="Galperin M.Y."/>
            <person name="Jogler C."/>
        </authorList>
    </citation>
    <scope>NUCLEOTIDE SEQUENCE [LARGE SCALE GENOMIC DNA]</scope>
    <source>
        <strain evidence="1 2">Enr8</strain>
    </source>
</reference>
<protein>
    <submittedName>
        <fullName evidence="1">Uncharacterized protein</fullName>
    </submittedName>
</protein>
<dbReference type="EMBL" id="SJPF01000002">
    <property type="protein sequence ID" value="TWT34738.1"/>
    <property type="molecule type" value="Genomic_DNA"/>
</dbReference>
<evidence type="ECO:0000313" key="2">
    <source>
        <dbReference type="Proteomes" id="UP000318878"/>
    </source>
</evidence>
<dbReference type="AlphaFoldDB" id="A0A5C5V864"/>
<name>A0A5C5V864_9BACT</name>
<keyword evidence="2" id="KW-1185">Reference proteome</keyword>
<gene>
    <name evidence="1" type="ORF">Enr8_21520</name>
</gene>